<name>A0A0L0W127_9BASI</name>
<reference evidence="2" key="1">
    <citation type="submission" date="2014-03" db="EMBL/GenBank/DDBJ databases">
        <title>The Genome Sequence of Puccinia striiformis f. sp. tritici PST-78.</title>
        <authorList>
            <consortium name="The Broad Institute Genome Sequencing Platform"/>
            <person name="Cuomo C."/>
            <person name="Hulbert S."/>
            <person name="Chen X."/>
            <person name="Walker B."/>
            <person name="Young S.K."/>
            <person name="Zeng Q."/>
            <person name="Gargeya S."/>
            <person name="Fitzgerald M."/>
            <person name="Haas B."/>
            <person name="Abouelleil A."/>
            <person name="Alvarado L."/>
            <person name="Arachchi H.M."/>
            <person name="Berlin A.M."/>
            <person name="Chapman S.B."/>
            <person name="Goldberg J."/>
            <person name="Griggs A."/>
            <person name="Gujja S."/>
            <person name="Hansen M."/>
            <person name="Howarth C."/>
            <person name="Imamovic A."/>
            <person name="Larimer J."/>
            <person name="McCowan C."/>
            <person name="Montmayeur A."/>
            <person name="Murphy C."/>
            <person name="Neiman D."/>
            <person name="Pearson M."/>
            <person name="Priest M."/>
            <person name="Roberts A."/>
            <person name="Saif S."/>
            <person name="Shea T."/>
            <person name="Sisk P."/>
            <person name="Sykes S."/>
            <person name="Wortman J."/>
            <person name="Nusbaum C."/>
            <person name="Birren B."/>
        </authorList>
    </citation>
    <scope>NUCLEOTIDE SEQUENCE [LARGE SCALE GENOMIC DNA]</scope>
    <source>
        <strain evidence="2">race PST-78</strain>
    </source>
</reference>
<evidence type="ECO:0000313" key="2">
    <source>
        <dbReference type="Proteomes" id="UP000054564"/>
    </source>
</evidence>
<gene>
    <name evidence="1" type="ORF">PSTG_01844</name>
</gene>
<protein>
    <submittedName>
        <fullName evidence="1">Uncharacterized protein</fullName>
    </submittedName>
</protein>
<evidence type="ECO:0000313" key="1">
    <source>
        <dbReference type="EMBL" id="KNF05221.1"/>
    </source>
</evidence>
<keyword evidence="2" id="KW-1185">Reference proteome</keyword>
<accession>A0A0L0W127</accession>
<dbReference type="EMBL" id="AJIL01000009">
    <property type="protein sequence ID" value="KNF05221.1"/>
    <property type="molecule type" value="Genomic_DNA"/>
</dbReference>
<comment type="caution">
    <text evidence="1">The sequence shown here is derived from an EMBL/GenBank/DDBJ whole genome shotgun (WGS) entry which is preliminary data.</text>
</comment>
<sequence>MATSARAKSEVKRDENSITSADCGLWHQPNPSLKNAEPTGWVGSALIQHSRIHGRRIPAVSTAGDQTVATAGPKPLIPRPRLQKAFRKGDFDVSVASTATSTLVVGEFICSAKAALNSQVIKGLLIQTKEDPVFLPWKSSQVWCLFLKKAATILAQDVMFFRIFIVGLICQIVRAQSQYEYMRVFPNEKNTVVQYSESVPEDLSSDRIKRRVFDTQKLYSALGQDGADIKEVLEQKACHNPKSTSDEYYLIADAATVAQGTHWATADHARVSLTINKDLSAKMNDVIGKMIP</sequence>
<organism evidence="1 2">
    <name type="scientific">Puccinia striiformis f. sp. tritici PST-78</name>
    <dbReference type="NCBI Taxonomy" id="1165861"/>
    <lineage>
        <taxon>Eukaryota</taxon>
        <taxon>Fungi</taxon>
        <taxon>Dikarya</taxon>
        <taxon>Basidiomycota</taxon>
        <taxon>Pucciniomycotina</taxon>
        <taxon>Pucciniomycetes</taxon>
        <taxon>Pucciniales</taxon>
        <taxon>Pucciniaceae</taxon>
        <taxon>Puccinia</taxon>
    </lineage>
</organism>
<proteinExistence type="predicted"/>
<dbReference type="Proteomes" id="UP000054564">
    <property type="component" value="Unassembled WGS sequence"/>
</dbReference>
<dbReference type="AlphaFoldDB" id="A0A0L0W127"/>